<reference evidence="1" key="1">
    <citation type="submission" date="2020-11" db="EMBL/GenBank/DDBJ databases">
        <authorList>
            <person name="Tran Van P."/>
        </authorList>
    </citation>
    <scope>NUCLEOTIDE SEQUENCE</scope>
</reference>
<dbReference type="AlphaFoldDB" id="A0A7R9ILM6"/>
<name>A0A7R9ILM6_9NEOP</name>
<evidence type="ECO:0000313" key="1">
    <source>
        <dbReference type="EMBL" id="CAD7460671.1"/>
    </source>
</evidence>
<proteinExistence type="predicted"/>
<dbReference type="EMBL" id="OE003917">
    <property type="protein sequence ID" value="CAD7460671.1"/>
    <property type="molecule type" value="Genomic_DNA"/>
</dbReference>
<protein>
    <submittedName>
        <fullName evidence="1">Uncharacterized protein</fullName>
    </submittedName>
</protein>
<organism evidence="1">
    <name type="scientific">Timema tahoe</name>
    <dbReference type="NCBI Taxonomy" id="61484"/>
    <lineage>
        <taxon>Eukaryota</taxon>
        <taxon>Metazoa</taxon>
        <taxon>Ecdysozoa</taxon>
        <taxon>Arthropoda</taxon>
        <taxon>Hexapoda</taxon>
        <taxon>Insecta</taxon>
        <taxon>Pterygota</taxon>
        <taxon>Neoptera</taxon>
        <taxon>Polyneoptera</taxon>
        <taxon>Phasmatodea</taxon>
        <taxon>Timematodea</taxon>
        <taxon>Timematoidea</taxon>
        <taxon>Timematidae</taxon>
        <taxon>Timema</taxon>
    </lineage>
</organism>
<gene>
    <name evidence="1" type="ORF">TTEB3V08_LOCUS8593</name>
</gene>
<accession>A0A7R9ILM6</accession>
<sequence length="59" mass="7016">MLMFHRDSRCRNILLLMFHRDSRCRNILLFHRDSRCWNTLADLFPTPTCTCLNTTSPSS</sequence>